<dbReference type="AGR" id="WB:WBGene00012455"/>
<dbReference type="CTD" id="189451"/>
<accession>O62407</accession>
<evidence type="ECO:0000313" key="2">
    <source>
        <dbReference type="Proteomes" id="UP000001940"/>
    </source>
</evidence>
<dbReference type="UCSC" id="Y17D7C.1">
    <property type="organism name" value="c. elegans"/>
</dbReference>
<name>O62407_CAEEL</name>
<dbReference type="PaxDb" id="6239-Y17D7C.1a"/>
<evidence type="ECO:0000313" key="1">
    <source>
        <dbReference type="EMBL" id="CAA16295.2"/>
    </source>
</evidence>
<dbReference type="InParanoid" id="O62407"/>
<sequence length="78" mass="9165">MLDAFIRWNMDRARADIKKITYWLRLDTLVGEPIGKLQINHKQTLNWLLAVQRFYPSQGLHEDLCNRLGVDNSSSEFC</sequence>
<dbReference type="EMBL" id="BX284605">
    <property type="protein sequence ID" value="CAA16295.2"/>
    <property type="molecule type" value="Genomic_DNA"/>
</dbReference>
<dbReference type="HOGENOM" id="CLU_2624260_0_0_1"/>
<dbReference type="Bgee" id="WBGene00012455">
    <property type="expression patterns" value="Expressed in pharyngeal muscle cell (C elegans) and 3 other cell types or tissues"/>
</dbReference>
<reference evidence="1 2" key="1">
    <citation type="journal article" date="1998" name="Science">
        <title>Genome sequence of the nematode C. elegans: a platform for investigating biology.</title>
        <authorList>
            <consortium name="The C. elegans sequencing consortium"/>
            <person name="Sulson J.E."/>
            <person name="Waterston R."/>
        </authorList>
    </citation>
    <scope>NUCLEOTIDE SEQUENCE [LARGE SCALE GENOMIC DNA]</scope>
    <source>
        <strain evidence="1 2">Bristol N2</strain>
    </source>
</reference>
<protein>
    <submittedName>
        <fullName evidence="1">Transposase</fullName>
    </submittedName>
</protein>
<evidence type="ECO:0000313" key="3">
    <source>
        <dbReference type="WormBase" id="Y17D7C.1a"/>
    </source>
</evidence>
<dbReference type="KEGG" id="cel:CELE_Y17D7C.1"/>
<dbReference type="Proteomes" id="UP000001940">
    <property type="component" value="Chromosome V"/>
</dbReference>
<organism evidence="1 2">
    <name type="scientific">Caenorhabditis elegans</name>
    <dbReference type="NCBI Taxonomy" id="6239"/>
    <lineage>
        <taxon>Eukaryota</taxon>
        <taxon>Metazoa</taxon>
        <taxon>Ecdysozoa</taxon>
        <taxon>Nematoda</taxon>
        <taxon>Chromadorea</taxon>
        <taxon>Rhabditida</taxon>
        <taxon>Rhabditina</taxon>
        <taxon>Rhabditomorpha</taxon>
        <taxon>Rhabditoidea</taxon>
        <taxon>Rhabditidae</taxon>
        <taxon>Peloderinae</taxon>
        <taxon>Caenorhabditis</taxon>
    </lineage>
</organism>
<dbReference type="AlphaFoldDB" id="O62407"/>
<dbReference type="WormBase" id="Y17D7C.1a">
    <property type="protein sequence ID" value="CE43837"/>
    <property type="gene ID" value="WBGene00012455"/>
</dbReference>
<gene>
    <name evidence="1" type="ORF">CELE_Y17D7C.1</name>
    <name evidence="1 3" type="ORF">Y17D7C.1</name>
</gene>
<dbReference type="GeneID" id="189451"/>
<dbReference type="RefSeq" id="NP_507651.2">
    <property type="nucleotide sequence ID" value="NM_075250.2"/>
</dbReference>
<proteinExistence type="predicted"/>
<keyword evidence="2" id="KW-1185">Reference proteome</keyword>